<proteinExistence type="predicted"/>
<sequence>MYTLQVKQNIKIMGSGLMKSELQNRAEKNRNQRNQKAHEKTVARSDTKRYITQLANVKDLQEVQRWLDNRMSELKD</sequence>
<dbReference type="EMBL" id="WENB01000003">
    <property type="protein sequence ID" value="KAF0413629.1"/>
    <property type="molecule type" value="Genomic_DNA"/>
</dbReference>
<reference evidence="3" key="1">
    <citation type="submission" date="2020-03" db="EMBL/GenBank/DDBJ databases">
        <title>SpeciesPrimer: A bioinformatics pipeline dedicated to the design of qPCR primers for the quantification of bacterial species.</title>
        <authorList>
            <person name="Dreier M."/>
            <person name="Berthoud H."/>
            <person name="Shani N."/>
            <person name="Wechsler D."/>
            <person name="Junier P."/>
        </authorList>
    </citation>
    <scope>NUCLEOTIDE SEQUENCE [LARGE SCALE GENOMIC DNA]</scope>
    <source>
        <strain evidence="3">FAM13073</strain>
    </source>
</reference>
<evidence type="ECO:0000313" key="3">
    <source>
        <dbReference type="Proteomes" id="UP000472573"/>
    </source>
</evidence>
<name>A0ABQ6XIB3_PEDPE</name>
<keyword evidence="3" id="KW-1185">Reference proteome</keyword>
<evidence type="ECO:0000313" key="2">
    <source>
        <dbReference type="EMBL" id="KAF0413629.1"/>
    </source>
</evidence>
<dbReference type="Proteomes" id="UP000472573">
    <property type="component" value="Unassembled WGS sequence"/>
</dbReference>
<evidence type="ECO:0008006" key="4">
    <source>
        <dbReference type="Google" id="ProtNLM"/>
    </source>
</evidence>
<feature type="region of interest" description="Disordered" evidence="1">
    <location>
        <begin position="24"/>
        <end position="44"/>
    </location>
</feature>
<organism evidence="2 3">
    <name type="scientific">Pediococcus pentosaceus</name>
    <dbReference type="NCBI Taxonomy" id="1255"/>
    <lineage>
        <taxon>Bacteria</taxon>
        <taxon>Bacillati</taxon>
        <taxon>Bacillota</taxon>
        <taxon>Bacilli</taxon>
        <taxon>Lactobacillales</taxon>
        <taxon>Lactobacillaceae</taxon>
        <taxon>Pediococcus</taxon>
    </lineage>
</organism>
<comment type="caution">
    <text evidence="2">The sequence shown here is derived from an EMBL/GenBank/DDBJ whole genome shotgun (WGS) entry which is preliminary data.</text>
</comment>
<gene>
    <name evidence="2" type="ORF">GBO79_06650</name>
</gene>
<accession>A0ABQ6XIB3</accession>
<protein>
    <recommendedName>
        <fullName evidence="4">DUF3847 domain-containing protein</fullName>
    </recommendedName>
</protein>
<evidence type="ECO:0000256" key="1">
    <source>
        <dbReference type="SAM" id="MobiDB-lite"/>
    </source>
</evidence>
<dbReference type="RefSeq" id="WP_141822501.1">
    <property type="nucleotide sequence ID" value="NZ_CP023655.1"/>
</dbReference>